<evidence type="ECO:0000256" key="11">
    <source>
        <dbReference type="ARBA" id="ARBA00025026"/>
    </source>
</evidence>
<dbReference type="GO" id="GO:0098552">
    <property type="term" value="C:side of membrane"/>
    <property type="evidence" value="ECO:0007669"/>
    <property type="project" value="UniProtKB-KW"/>
</dbReference>
<dbReference type="EMBL" id="MSFM01000002">
    <property type="protein sequence ID" value="PKY07363.1"/>
    <property type="molecule type" value="Genomic_DNA"/>
</dbReference>
<protein>
    <recommendedName>
        <fullName evidence="12">1,3-beta-glucanosyltransferase</fullName>
        <ecNumber evidence="12">2.4.1.-</ecNumber>
    </recommendedName>
</protein>
<dbReference type="Gene3D" id="3.20.20.80">
    <property type="entry name" value="Glycosidases"/>
    <property type="match status" value="1"/>
</dbReference>
<dbReference type="VEuPathDB" id="FungiDB:P168DRAFT_295238"/>
<evidence type="ECO:0000256" key="9">
    <source>
        <dbReference type="ARBA" id="ARBA00023180"/>
    </source>
</evidence>
<evidence type="ECO:0000256" key="8">
    <source>
        <dbReference type="ARBA" id="ARBA00023157"/>
    </source>
</evidence>
<evidence type="ECO:0000256" key="4">
    <source>
        <dbReference type="ARBA" id="ARBA00022622"/>
    </source>
</evidence>
<keyword evidence="10 12" id="KW-0449">Lipoprotein</keyword>
<evidence type="ECO:0000313" key="15">
    <source>
        <dbReference type="Proteomes" id="UP000234254"/>
    </source>
</evidence>
<feature type="chain" id="PRO_5013988107" description="1,3-beta-glucanosyltransferase" evidence="12">
    <location>
        <begin position="20"/>
        <end position="535"/>
    </location>
</feature>
<dbReference type="InterPro" id="IPR017853">
    <property type="entry name" value="GH"/>
</dbReference>
<dbReference type="InterPro" id="IPR004886">
    <property type="entry name" value="Glucanosyltransferase"/>
</dbReference>
<evidence type="ECO:0000256" key="1">
    <source>
        <dbReference type="ARBA" id="ARBA00004609"/>
    </source>
</evidence>
<dbReference type="GO" id="GO:0071970">
    <property type="term" value="P:fungal-type cell wall (1-&gt;3)-beta-D-glucan biosynthetic process"/>
    <property type="evidence" value="ECO:0007669"/>
    <property type="project" value="TreeGrafter"/>
</dbReference>
<keyword evidence="6 12" id="KW-0732">Signal</keyword>
<keyword evidence="15" id="KW-1185">Reference proteome</keyword>
<dbReference type="RefSeq" id="XP_024695957.1">
    <property type="nucleotide sequence ID" value="XM_024838023.1"/>
</dbReference>
<comment type="caution">
    <text evidence="14">The sequence shown here is derived from an EMBL/GenBank/DDBJ whole genome shotgun (WGS) entry which is preliminary data.</text>
</comment>
<reference evidence="14" key="1">
    <citation type="submission" date="2016-12" db="EMBL/GenBank/DDBJ databases">
        <title>The genomes of Aspergillus section Nigri reveals drivers in fungal speciation.</title>
        <authorList>
            <consortium name="DOE Joint Genome Institute"/>
            <person name="Vesth T.C."/>
            <person name="Nybo J."/>
            <person name="Theobald S."/>
            <person name="Brandl J."/>
            <person name="Frisvad J.C."/>
            <person name="Nielsen K.F."/>
            <person name="Lyhne E.K."/>
            <person name="Kogle M.E."/>
            <person name="Kuo A."/>
            <person name="Riley R."/>
            <person name="Clum A."/>
            <person name="Nolan M."/>
            <person name="Lipzen A."/>
            <person name="Salamov A."/>
            <person name="Henrissat B."/>
            <person name="Wiebenga A."/>
            <person name="De vries R.P."/>
            <person name="Grigoriev I.V."/>
            <person name="Mortensen U.H."/>
            <person name="Andersen M.R."/>
            <person name="Baker S.E."/>
        </authorList>
    </citation>
    <scope>NUCLEOTIDE SEQUENCE</scope>
    <source>
        <strain evidence="14">IBT 28561</strain>
    </source>
</reference>
<dbReference type="SMART" id="SM00768">
    <property type="entry name" value="X8"/>
    <property type="match status" value="1"/>
</dbReference>
<keyword evidence="5 12" id="KW-0808">Transferase</keyword>
<dbReference type="GO" id="GO:0005886">
    <property type="term" value="C:plasma membrane"/>
    <property type="evidence" value="ECO:0007669"/>
    <property type="project" value="UniProtKB-SubCell"/>
</dbReference>
<keyword evidence="7 12" id="KW-0472">Membrane</keyword>
<dbReference type="AlphaFoldDB" id="A0A2I1DBX9"/>
<comment type="function">
    <text evidence="11">Splits internally a 1,3-beta-glucan molecule and transfers the newly generated reducing end (the donor) to the non-reducing end of another 1,3-beta-glucan molecule (the acceptor) forming a 1,3-beta linkage, resulting in the elongation of 1,3-beta-glucan chains in the cell wall. Involved in cell wall morphogenesis.</text>
</comment>
<comment type="similarity">
    <text evidence="2 12">Belongs to the glycosyl hydrolase 72 family.</text>
</comment>
<dbReference type="EC" id="2.4.1.-" evidence="12"/>
<dbReference type="FunFam" id="1.20.58.1040:FF:000005">
    <property type="entry name" value="1,3-beta-glucanosyltransferase"/>
    <property type="match status" value="1"/>
</dbReference>
<dbReference type="GO" id="GO:0009277">
    <property type="term" value="C:fungal-type cell wall"/>
    <property type="evidence" value="ECO:0007669"/>
    <property type="project" value="UniProtKB-ARBA"/>
</dbReference>
<evidence type="ECO:0000313" key="14">
    <source>
        <dbReference type="EMBL" id="PKY07363.1"/>
    </source>
</evidence>
<dbReference type="FunFam" id="3.20.20.80:FF:000038">
    <property type="entry name" value="1,3-beta-glucanosyltransferase"/>
    <property type="match status" value="1"/>
</dbReference>
<dbReference type="GO" id="GO:0031505">
    <property type="term" value="P:fungal-type cell wall organization"/>
    <property type="evidence" value="ECO:0007669"/>
    <property type="project" value="TreeGrafter"/>
</dbReference>
<dbReference type="Pfam" id="PF07983">
    <property type="entry name" value="X8"/>
    <property type="match status" value="1"/>
</dbReference>
<dbReference type="GeneID" id="36545547"/>
<accession>A0A2I1DBX9</accession>
<evidence type="ECO:0000256" key="2">
    <source>
        <dbReference type="ARBA" id="ARBA00007528"/>
    </source>
</evidence>
<evidence type="ECO:0000256" key="7">
    <source>
        <dbReference type="ARBA" id="ARBA00023136"/>
    </source>
</evidence>
<evidence type="ECO:0000256" key="10">
    <source>
        <dbReference type="ARBA" id="ARBA00023288"/>
    </source>
</evidence>
<evidence type="ECO:0000259" key="13">
    <source>
        <dbReference type="SMART" id="SM00768"/>
    </source>
</evidence>
<feature type="signal peptide" evidence="12">
    <location>
        <begin position="1"/>
        <end position="19"/>
    </location>
</feature>
<dbReference type="Proteomes" id="UP000234254">
    <property type="component" value="Unassembled WGS sequence"/>
</dbReference>
<dbReference type="PANTHER" id="PTHR31468:SF2">
    <property type="entry name" value="1,3-BETA-GLUCANOSYLTRANSFERASE GAS1"/>
    <property type="match status" value="1"/>
</dbReference>
<proteinExistence type="inferred from homology"/>
<gene>
    <name evidence="14" type="ORF">P168DRAFT_295238</name>
</gene>
<sequence length="535" mass="57970">MKISNVVAGAALFASTVAAADLDPIVIKGSKFFYENKGEQFYIRGVAYQEESTSGGPNSYKDPLADAESCKRDVPMLEKLGANAIRVYAIDPKKDHKECMDLLSEAGIYVISDLSSPGESINRKDAKWDNDLYKRYTSVVDELAQYKNVIGFFAGNEVSNDKKTTDASAYVKAAVRDTKAYIKSKNYRPMGVGYATSDDSDIRNDMADYFNCEDEDESIDFWGYNIYSWCGDSSFKKSGFDVRTKEFKDYNVPVFFAEYGCNAVKPRKFSEVEALYGPQMSNVWSGGIVYMYFQEDNDYGLVKVEDGKAKPREDYSYLSKELAKATPSGTKMDAYKPTNTALQKCPEVNNKWLATSSPLPPSPNEDLCSCMEESLGCALKDDIEDKKLDKVFGTVCGYDGVCDGISGNATKGEYGAYSVCETKQQLSFAMNRYYEQQKAQGNGEKACDFNGAAETKSAKSPSGTCGSLLKEAGAKGTGTIKSGASGSDSEGSEASASGSEGAAFVVAPSSVNVGFVHIGAYVVTAMVAGAGMILL</sequence>
<keyword evidence="3" id="KW-1003">Cell membrane</keyword>
<evidence type="ECO:0000256" key="3">
    <source>
        <dbReference type="ARBA" id="ARBA00022475"/>
    </source>
</evidence>
<feature type="domain" description="X8" evidence="13">
    <location>
        <begin position="375"/>
        <end position="467"/>
    </location>
</feature>
<dbReference type="OrthoDB" id="421038at2759"/>
<dbReference type="PANTHER" id="PTHR31468">
    <property type="entry name" value="1,3-BETA-GLUCANOSYLTRANSFERASE GAS1"/>
    <property type="match status" value="1"/>
</dbReference>
<dbReference type="GO" id="GO:0042124">
    <property type="term" value="F:1,3-beta-glucanosyltransferase activity"/>
    <property type="evidence" value="ECO:0007669"/>
    <property type="project" value="TreeGrafter"/>
</dbReference>
<keyword evidence="4 12" id="KW-0336">GPI-anchor</keyword>
<dbReference type="InterPro" id="IPR012946">
    <property type="entry name" value="X8"/>
</dbReference>
<evidence type="ECO:0000256" key="5">
    <source>
        <dbReference type="ARBA" id="ARBA00022679"/>
    </source>
</evidence>
<keyword evidence="9" id="KW-0325">Glycoprotein</keyword>
<dbReference type="Gene3D" id="1.20.58.1040">
    <property type="match status" value="1"/>
</dbReference>
<dbReference type="Pfam" id="PF03198">
    <property type="entry name" value="Glyco_hydro_72"/>
    <property type="match status" value="1"/>
</dbReference>
<keyword evidence="8" id="KW-1015">Disulfide bond</keyword>
<organism evidence="14 15">
    <name type="scientific">Aspergillus campestris (strain IBT 28561)</name>
    <dbReference type="NCBI Taxonomy" id="1392248"/>
    <lineage>
        <taxon>Eukaryota</taxon>
        <taxon>Fungi</taxon>
        <taxon>Dikarya</taxon>
        <taxon>Ascomycota</taxon>
        <taxon>Pezizomycotina</taxon>
        <taxon>Eurotiomycetes</taxon>
        <taxon>Eurotiomycetidae</taxon>
        <taxon>Eurotiales</taxon>
        <taxon>Aspergillaceae</taxon>
        <taxon>Aspergillus</taxon>
        <taxon>Aspergillus subgen. Circumdati</taxon>
    </lineage>
</organism>
<evidence type="ECO:0000256" key="12">
    <source>
        <dbReference type="RuleBase" id="RU361209"/>
    </source>
</evidence>
<evidence type="ECO:0000256" key="6">
    <source>
        <dbReference type="ARBA" id="ARBA00022729"/>
    </source>
</evidence>
<dbReference type="SUPFAM" id="SSF51445">
    <property type="entry name" value="(Trans)glycosidases"/>
    <property type="match status" value="1"/>
</dbReference>
<name>A0A2I1DBX9_ASPC2</name>
<dbReference type="GO" id="GO:0031982">
    <property type="term" value="C:vesicle"/>
    <property type="evidence" value="ECO:0007669"/>
    <property type="project" value="UniProtKB-ARBA"/>
</dbReference>
<comment type="subcellular location">
    <subcellularLocation>
        <location evidence="1 12">Cell membrane</location>
        <topology evidence="1 12">Lipid-anchor</topology>
        <topology evidence="1 12">GPI-anchor</topology>
    </subcellularLocation>
</comment>